<evidence type="ECO:0000313" key="1">
    <source>
        <dbReference type="EMBL" id="VDP67509.1"/>
    </source>
</evidence>
<dbReference type="EMBL" id="UZAL01035358">
    <property type="protein sequence ID" value="VDP67509.1"/>
    <property type="molecule type" value="Genomic_DNA"/>
</dbReference>
<protein>
    <submittedName>
        <fullName evidence="1">Uncharacterized protein</fullName>
    </submittedName>
</protein>
<keyword evidence="2" id="KW-1185">Reference proteome</keyword>
<evidence type="ECO:0000313" key="2">
    <source>
        <dbReference type="Proteomes" id="UP000269396"/>
    </source>
</evidence>
<gene>
    <name evidence="1" type="ORF">SMTD_LOCUS15037</name>
</gene>
<sequence>MNDGRHIHLTSPKNDEKRVLDCTDSHHLSLPIIQIVIHRLATDCFSIIRIVQTFNFSCEVIQIFLTDLNVHCNLFVPFGMICSIFCTRFNLENKQIKQ</sequence>
<dbReference type="AlphaFoldDB" id="A0A183PL01"/>
<organism evidence="1 2">
    <name type="scientific">Schistosoma mattheei</name>
    <dbReference type="NCBI Taxonomy" id="31246"/>
    <lineage>
        <taxon>Eukaryota</taxon>
        <taxon>Metazoa</taxon>
        <taxon>Spiralia</taxon>
        <taxon>Lophotrochozoa</taxon>
        <taxon>Platyhelminthes</taxon>
        <taxon>Trematoda</taxon>
        <taxon>Digenea</taxon>
        <taxon>Strigeidida</taxon>
        <taxon>Schistosomatoidea</taxon>
        <taxon>Schistosomatidae</taxon>
        <taxon>Schistosoma</taxon>
    </lineage>
</organism>
<name>A0A183PL01_9TREM</name>
<accession>A0A183PL01</accession>
<dbReference type="Proteomes" id="UP000269396">
    <property type="component" value="Unassembled WGS sequence"/>
</dbReference>
<reference evidence="1 2" key="1">
    <citation type="submission" date="2018-11" db="EMBL/GenBank/DDBJ databases">
        <authorList>
            <consortium name="Pathogen Informatics"/>
        </authorList>
    </citation>
    <scope>NUCLEOTIDE SEQUENCE [LARGE SCALE GENOMIC DNA]</scope>
    <source>
        <strain>Denwood</strain>
        <strain evidence="2">Zambia</strain>
    </source>
</reference>
<proteinExistence type="predicted"/>